<keyword evidence="1" id="KW-0175">Coiled coil</keyword>
<reference evidence="3 4" key="1">
    <citation type="submission" date="2019-05" db="EMBL/GenBank/DDBJ databases">
        <title>Mumia sp. nov., isolated from the intestinal contents of plateau pika (Ochotona curzoniae) in the Qinghai-Tibet plateau of China.</title>
        <authorList>
            <person name="Tian Z."/>
        </authorList>
    </citation>
    <scope>NUCLEOTIDE SEQUENCE [LARGE SCALE GENOMIC DNA]</scope>
    <source>
        <strain evidence="4">527</strain>
        <strain evidence="3">Z527</strain>
    </source>
</reference>
<accession>A0A5C4MCT9</accession>
<protein>
    <submittedName>
        <fullName evidence="3">DUF349 domain-containing protein</fullName>
    </submittedName>
</protein>
<dbReference type="EMBL" id="VDFR01000129">
    <property type="protein sequence ID" value="TNC37108.1"/>
    <property type="molecule type" value="Genomic_DNA"/>
</dbReference>
<feature type="coiled-coil region" evidence="1">
    <location>
        <begin position="325"/>
        <end position="382"/>
    </location>
</feature>
<dbReference type="AlphaFoldDB" id="A0A5C4MCT9"/>
<evidence type="ECO:0000313" key="3">
    <source>
        <dbReference type="EMBL" id="TNC37108.1"/>
    </source>
</evidence>
<dbReference type="RefSeq" id="WP_139106816.1">
    <property type="nucleotide sequence ID" value="NZ_VDFR01000129.1"/>
</dbReference>
<evidence type="ECO:0000313" key="4">
    <source>
        <dbReference type="Proteomes" id="UP000306740"/>
    </source>
</evidence>
<comment type="caution">
    <text evidence="3">The sequence shown here is derived from an EMBL/GenBank/DDBJ whole genome shotgun (WGS) entry which is preliminary data.</text>
</comment>
<dbReference type="Proteomes" id="UP000306740">
    <property type="component" value="Unassembled WGS sequence"/>
</dbReference>
<dbReference type="OrthoDB" id="5422202at2"/>
<dbReference type="InterPro" id="IPR007139">
    <property type="entry name" value="DUF349"/>
</dbReference>
<proteinExistence type="predicted"/>
<sequence length="413" mass="46546">MSENPSNPEAWGRIDDQGTVYVRTRDGERVVGQWPDADPAEAMALFTRRYEGLAVEVELLEKRIASDTLSPEDARRVVQQVREAVESAAAVGDLESLVDRLDALAPIIETQRERRKAQRAERAAEAAVRKEEIAQTAEQIAASDDWRRGADRLREMLDQWKALPRLDKSVDDELWHRFSTARTAYTRRRKAHFAEQNEKRGQAQKIKEQLVVEAEALADSTEWGPTAGRFRDLMAQWKAAGPAPRGIDDRLWKRFRGAQDTFFGARDEANAALDAEYAANAEVKKQILDEAEALLPITDLDAARAAWRGITERWEAAGKVPRAQIKELEGRLRTVEKAISAAAEDEWRRSNPETRARVDDTVSKLEKSVADLEKQLEAAKASGNERSVKDLQESLEARQAWLDQARKSAQDLT</sequence>
<dbReference type="EMBL" id="VDFR01000229">
    <property type="protein sequence ID" value="TNC29843.1"/>
    <property type="molecule type" value="Genomic_DNA"/>
</dbReference>
<evidence type="ECO:0000256" key="1">
    <source>
        <dbReference type="SAM" id="Coils"/>
    </source>
</evidence>
<gene>
    <name evidence="3" type="ORF">FHE65_25365</name>
    <name evidence="2" type="ORF">FHE65_33360</name>
</gene>
<evidence type="ECO:0000313" key="2">
    <source>
        <dbReference type="EMBL" id="TNC29843.1"/>
    </source>
</evidence>
<name>A0A5C4MCT9_9ACTN</name>
<dbReference type="Pfam" id="PF03993">
    <property type="entry name" value="DUF349"/>
    <property type="match status" value="3"/>
</dbReference>
<organism evidence="3 4">
    <name type="scientific">Mumia zhuanghuii</name>
    <dbReference type="NCBI Taxonomy" id="2585211"/>
    <lineage>
        <taxon>Bacteria</taxon>
        <taxon>Bacillati</taxon>
        <taxon>Actinomycetota</taxon>
        <taxon>Actinomycetes</taxon>
        <taxon>Propionibacteriales</taxon>
        <taxon>Nocardioidaceae</taxon>
        <taxon>Mumia</taxon>
    </lineage>
</organism>